<feature type="region of interest" description="Disordered" evidence="2">
    <location>
        <begin position="202"/>
        <end position="221"/>
    </location>
</feature>
<dbReference type="PANTHER" id="PTHR14972">
    <property type="entry name" value="AGAP011572-PA"/>
    <property type="match status" value="1"/>
</dbReference>
<keyword evidence="1" id="KW-0597">Phosphoprotein</keyword>
<feature type="region of interest" description="Disordered" evidence="2">
    <location>
        <begin position="437"/>
        <end position="463"/>
    </location>
</feature>
<evidence type="ECO:0000256" key="2">
    <source>
        <dbReference type="SAM" id="MobiDB-lite"/>
    </source>
</evidence>
<feature type="compositionally biased region" description="Basic and acidic residues" evidence="2">
    <location>
        <begin position="272"/>
        <end position="281"/>
    </location>
</feature>
<dbReference type="InParanoid" id="A0A6J2W130"/>
<feature type="compositionally biased region" description="Low complexity" evidence="2">
    <location>
        <begin position="311"/>
        <end position="342"/>
    </location>
</feature>
<organism evidence="3 4">
    <name type="scientific">Chanos chanos</name>
    <name type="common">Milkfish</name>
    <name type="synonym">Mugil chanos</name>
    <dbReference type="NCBI Taxonomy" id="29144"/>
    <lineage>
        <taxon>Eukaryota</taxon>
        <taxon>Metazoa</taxon>
        <taxon>Chordata</taxon>
        <taxon>Craniata</taxon>
        <taxon>Vertebrata</taxon>
        <taxon>Euteleostomi</taxon>
        <taxon>Actinopterygii</taxon>
        <taxon>Neopterygii</taxon>
        <taxon>Teleostei</taxon>
        <taxon>Ostariophysi</taxon>
        <taxon>Gonorynchiformes</taxon>
        <taxon>Chanidae</taxon>
        <taxon>Chanos</taxon>
    </lineage>
</organism>
<dbReference type="CTD" id="100332369"/>
<feature type="compositionally biased region" description="Low complexity" evidence="2">
    <location>
        <begin position="352"/>
        <end position="366"/>
    </location>
</feature>
<dbReference type="RefSeq" id="XP_030639035.1">
    <property type="nucleotide sequence ID" value="XM_030783175.1"/>
</dbReference>
<sequence>MSSSAASSFHQQSRVRLINTSSPGLSNNNGTRLQPVRATVPYQLLRGSQQSPSVCSSLCIGSGNGASTLTVNQSQSPPCPDKVENGFVEPKSAAVLSLSPDTQNLLEWHPGSGFCTVEWSKLQAARASTAIRRTSSLDTVTGQYLSGQWPREHHLPHFTCMRDKSTQTPGVWNEDVELNTHKRSASWGSADHLREQIARLRQQLHRGKQGSRQSKDKELGPHSILSQIQSKMLPAAPSNVTQSKALICRVPSYIEGINHELENVFLDDDLEKKEMKSRPKAESSSPQAMDVLDGRHPPLPSHYHGNIHTRSTNSQVSSSGGSSPWWCPSPTSQSDSQSSRPCSAEDYDRDSGSSSPLPTFSTSPKPNNSFMFKREPPEGCERVKVFEETVSNGFPLFSCPDRNKVNFTPTGSAFCPVKLLCSSLYTSYSVPNPTAIQNSRSPTIVRHSSPPPPPTEFREQDDSLPHPVTCDPCTTQQCLLFS</sequence>
<dbReference type="GeneID" id="115819674"/>
<evidence type="ECO:0000256" key="1">
    <source>
        <dbReference type="ARBA" id="ARBA00022553"/>
    </source>
</evidence>
<feature type="region of interest" description="Disordered" evidence="2">
    <location>
        <begin position="272"/>
        <end position="374"/>
    </location>
</feature>
<dbReference type="Proteomes" id="UP000504632">
    <property type="component" value="Chromosome 8"/>
</dbReference>
<dbReference type="AlphaFoldDB" id="A0A6J2W130"/>
<dbReference type="GO" id="GO:0005737">
    <property type="term" value="C:cytoplasm"/>
    <property type="evidence" value="ECO:0007669"/>
    <property type="project" value="TreeGrafter"/>
</dbReference>
<evidence type="ECO:0000313" key="4">
    <source>
        <dbReference type="RefSeq" id="XP_030639035.1"/>
    </source>
</evidence>
<dbReference type="GO" id="GO:0072015">
    <property type="term" value="P:podocyte development"/>
    <property type="evidence" value="ECO:0007669"/>
    <property type="project" value="TreeGrafter"/>
</dbReference>
<name>A0A6J2W130_CHACN</name>
<evidence type="ECO:0000313" key="3">
    <source>
        <dbReference type="Proteomes" id="UP000504632"/>
    </source>
</evidence>
<keyword evidence="3" id="KW-1185">Reference proteome</keyword>
<proteinExistence type="predicted"/>
<dbReference type="InterPro" id="IPR026642">
    <property type="entry name" value="Glcci1/FAM117"/>
</dbReference>
<reference evidence="4" key="1">
    <citation type="submission" date="2025-08" db="UniProtKB">
        <authorList>
            <consortium name="RefSeq"/>
        </authorList>
    </citation>
    <scope>IDENTIFICATION</scope>
</reference>
<accession>A0A6J2W130</accession>
<dbReference type="PANTHER" id="PTHR14972:SF3">
    <property type="entry name" value="GLUCOCORTICOID-INDUCED TRANSCRIPT 1 PROTEIN"/>
    <property type="match status" value="1"/>
</dbReference>
<gene>
    <name evidence="4" type="primary">glcci1b</name>
</gene>
<dbReference type="OrthoDB" id="10037581at2759"/>
<protein>
    <submittedName>
        <fullName evidence="4">Glucocorticoid-induced transcript 1 protein</fullName>
    </submittedName>
</protein>
<dbReference type="Pfam" id="PF15388">
    <property type="entry name" value="FAM117"/>
    <property type="match status" value="1"/>
</dbReference>